<sequence>MTASQIPSSSIGRIFHYGNLAASLAGGVAAEFVRQRGGGGSSEGSAPGLLLNEANVNRLVDKLSQMRGAALKLGQFLSIQDAHVLPPEVERVFRRVQDRAHYMPNWQMEQVMREDLGPNWSSHFASFERVPFASASIGQVHLATLSSPEGPKKVAVKIQFPNVARSIGADLAAIGLLFPAARLLPRGLFLERTLKILGQELEEECDYTREAAWARQFREWLQVGGAREEEGLLDVTVPWVWEGSTKRVLVMEFVEGVSVGGDIVQRLPQAEKDLIASTIIHLCLRELFTFRAMQTDPNWTNFLYTSDPSPSLGLVDFGATRAYSKTFIDDWLRLLRGAIDEDEDACFEMSKRLGYLTGEENEVMRTTHIRSMILLGTPFRTEAFSFARTDSNSQWPRIAAEIRAQIPVMLQNRLVPPPRETLSLNRKLSGAFLLAARLDARVDCRSLWHAVTDGYTFGGD</sequence>
<dbReference type="InterPro" id="IPR004147">
    <property type="entry name" value="ABC1_dom"/>
</dbReference>
<dbReference type="AlphaFoldDB" id="A0A165E514"/>
<dbReference type="PANTHER" id="PTHR43851:SF3">
    <property type="entry name" value="COENZYME Q8"/>
    <property type="match status" value="1"/>
</dbReference>
<reference evidence="6 7" key="1">
    <citation type="journal article" date="2016" name="Mol. Biol. Evol.">
        <title>Comparative Genomics of Early-Diverging Mushroom-Forming Fungi Provides Insights into the Origins of Lignocellulose Decay Capabilities.</title>
        <authorList>
            <person name="Nagy L.G."/>
            <person name="Riley R."/>
            <person name="Tritt A."/>
            <person name="Adam C."/>
            <person name="Daum C."/>
            <person name="Floudas D."/>
            <person name="Sun H."/>
            <person name="Yadav J.S."/>
            <person name="Pangilinan J."/>
            <person name="Larsson K.H."/>
            <person name="Matsuura K."/>
            <person name="Barry K."/>
            <person name="Labutti K."/>
            <person name="Kuo R."/>
            <person name="Ohm R.A."/>
            <person name="Bhattacharya S.S."/>
            <person name="Shirouzu T."/>
            <person name="Yoshinaga Y."/>
            <person name="Martin F.M."/>
            <person name="Grigoriev I.V."/>
            <person name="Hibbett D.S."/>
        </authorList>
    </citation>
    <scope>NUCLEOTIDE SEQUENCE [LARGE SCALE GENOMIC DNA]</scope>
    <source>
        <strain evidence="6 7">HHB12029</strain>
    </source>
</reference>
<proteinExistence type="inferred from homology"/>
<dbReference type="SUPFAM" id="SSF56112">
    <property type="entry name" value="Protein kinase-like (PK-like)"/>
    <property type="match status" value="1"/>
</dbReference>
<dbReference type="GO" id="GO:0006744">
    <property type="term" value="P:ubiquinone biosynthetic process"/>
    <property type="evidence" value="ECO:0007669"/>
    <property type="project" value="TreeGrafter"/>
</dbReference>
<dbReference type="Proteomes" id="UP000077266">
    <property type="component" value="Unassembled WGS sequence"/>
</dbReference>
<keyword evidence="4" id="KW-0067">ATP-binding</keyword>
<organism evidence="6 7">
    <name type="scientific">Exidia glandulosa HHB12029</name>
    <dbReference type="NCBI Taxonomy" id="1314781"/>
    <lineage>
        <taxon>Eukaryota</taxon>
        <taxon>Fungi</taxon>
        <taxon>Dikarya</taxon>
        <taxon>Basidiomycota</taxon>
        <taxon>Agaricomycotina</taxon>
        <taxon>Agaricomycetes</taxon>
        <taxon>Auriculariales</taxon>
        <taxon>Exidiaceae</taxon>
        <taxon>Exidia</taxon>
    </lineage>
</organism>
<dbReference type="Pfam" id="PF03109">
    <property type="entry name" value="ABC1"/>
    <property type="match status" value="1"/>
</dbReference>
<evidence type="ECO:0000256" key="1">
    <source>
        <dbReference type="ARBA" id="ARBA00009670"/>
    </source>
</evidence>
<dbReference type="EMBL" id="KV426167">
    <property type="protein sequence ID" value="KZV86084.1"/>
    <property type="molecule type" value="Genomic_DNA"/>
</dbReference>
<dbReference type="InterPro" id="IPR034646">
    <property type="entry name" value="ADCK3_dom"/>
</dbReference>
<evidence type="ECO:0000259" key="5">
    <source>
        <dbReference type="Pfam" id="PF03109"/>
    </source>
</evidence>
<name>A0A165E514_EXIGL</name>
<dbReference type="FunCoup" id="A0A165E514">
    <property type="interactions" value="230"/>
</dbReference>
<feature type="domain" description="ABC1 atypical kinase-like" evidence="5">
    <location>
        <begin position="95"/>
        <end position="349"/>
    </location>
</feature>
<dbReference type="CDD" id="cd13970">
    <property type="entry name" value="ABC1_ADCK3"/>
    <property type="match status" value="1"/>
</dbReference>
<gene>
    <name evidence="6" type="ORF">EXIGLDRAFT_841038</name>
</gene>
<comment type="similarity">
    <text evidence="1">Belongs to the protein kinase superfamily. ADCK protein kinase family.</text>
</comment>
<evidence type="ECO:0000313" key="6">
    <source>
        <dbReference type="EMBL" id="KZV86084.1"/>
    </source>
</evidence>
<accession>A0A165E514</accession>
<dbReference type="STRING" id="1314781.A0A165E514"/>
<protein>
    <submittedName>
        <fullName evidence="6">ABC1-domain-containing protein</fullName>
    </submittedName>
</protein>
<keyword evidence="3" id="KW-0547">Nucleotide-binding</keyword>
<dbReference type="InterPro" id="IPR011009">
    <property type="entry name" value="Kinase-like_dom_sf"/>
</dbReference>
<keyword evidence="7" id="KW-1185">Reference proteome</keyword>
<dbReference type="InterPro" id="IPR051409">
    <property type="entry name" value="Atypical_kinase_ADCK"/>
</dbReference>
<dbReference type="GO" id="GO:0016740">
    <property type="term" value="F:transferase activity"/>
    <property type="evidence" value="ECO:0007669"/>
    <property type="project" value="UniProtKB-KW"/>
</dbReference>
<keyword evidence="2" id="KW-0808">Transferase</keyword>
<dbReference type="GO" id="GO:0005524">
    <property type="term" value="F:ATP binding"/>
    <property type="evidence" value="ECO:0007669"/>
    <property type="project" value="UniProtKB-KW"/>
</dbReference>
<dbReference type="InParanoid" id="A0A165E514"/>
<evidence type="ECO:0000313" key="7">
    <source>
        <dbReference type="Proteomes" id="UP000077266"/>
    </source>
</evidence>
<evidence type="ECO:0000256" key="3">
    <source>
        <dbReference type="ARBA" id="ARBA00022741"/>
    </source>
</evidence>
<evidence type="ECO:0000256" key="4">
    <source>
        <dbReference type="ARBA" id="ARBA00022840"/>
    </source>
</evidence>
<evidence type="ECO:0000256" key="2">
    <source>
        <dbReference type="ARBA" id="ARBA00022679"/>
    </source>
</evidence>
<dbReference type="OrthoDB" id="201153at2759"/>
<dbReference type="PANTHER" id="PTHR43851">
    <property type="match status" value="1"/>
</dbReference>